<name>A0A8J4E6S0_9ACTN</name>
<protein>
    <submittedName>
        <fullName evidence="2">Uncharacterized protein</fullName>
    </submittedName>
</protein>
<accession>A0A8J4E6S0</accession>
<dbReference type="Proteomes" id="UP000612585">
    <property type="component" value="Unassembled WGS sequence"/>
</dbReference>
<organism evidence="2 3">
    <name type="scientific">Virgisporangium aurantiacum</name>
    <dbReference type="NCBI Taxonomy" id="175570"/>
    <lineage>
        <taxon>Bacteria</taxon>
        <taxon>Bacillati</taxon>
        <taxon>Actinomycetota</taxon>
        <taxon>Actinomycetes</taxon>
        <taxon>Micromonosporales</taxon>
        <taxon>Micromonosporaceae</taxon>
        <taxon>Virgisporangium</taxon>
    </lineage>
</organism>
<sequence length="95" mass="10083">MFVLADEERSDGNSGWDGGESCPDPHAPPDTSATVMIDSIAALRSTTHLPREWPNPIKDLHPVPSATCASQVRIHTCAPLGAYLEASAGLFGTRI</sequence>
<dbReference type="EMBL" id="BOPG01000115">
    <property type="protein sequence ID" value="GIJ64390.1"/>
    <property type="molecule type" value="Genomic_DNA"/>
</dbReference>
<evidence type="ECO:0000256" key="1">
    <source>
        <dbReference type="SAM" id="MobiDB-lite"/>
    </source>
</evidence>
<feature type="compositionally biased region" description="Basic and acidic residues" evidence="1">
    <location>
        <begin position="1"/>
        <end position="11"/>
    </location>
</feature>
<evidence type="ECO:0000313" key="2">
    <source>
        <dbReference type="EMBL" id="GIJ64390.1"/>
    </source>
</evidence>
<comment type="caution">
    <text evidence="2">The sequence shown here is derived from an EMBL/GenBank/DDBJ whole genome shotgun (WGS) entry which is preliminary data.</text>
</comment>
<gene>
    <name evidence="2" type="ORF">Vau01_119060</name>
</gene>
<feature type="region of interest" description="Disordered" evidence="1">
    <location>
        <begin position="1"/>
        <end position="31"/>
    </location>
</feature>
<dbReference type="AlphaFoldDB" id="A0A8J4E6S0"/>
<keyword evidence="3" id="KW-1185">Reference proteome</keyword>
<reference evidence="2" key="1">
    <citation type="submission" date="2021-01" db="EMBL/GenBank/DDBJ databases">
        <title>Whole genome shotgun sequence of Virgisporangium aurantiacum NBRC 16421.</title>
        <authorList>
            <person name="Komaki H."/>
            <person name="Tamura T."/>
        </authorList>
    </citation>
    <scope>NUCLEOTIDE SEQUENCE</scope>
    <source>
        <strain evidence="2">NBRC 16421</strain>
    </source>
</reference>
<evidence type="ECO:0000313" key="3">
    <source>
        <dbReference type="Proteomes" id="UP000612585"/>
    </source>
</evidence>
<proteinExistence type="predicted"/>